<dbReference type="Proteomes" id="UP000494165">
    <property type="component" value="Unassembled WGS sequence"/>
</dbReference>
<sequence length="343" mass="38367">MAGPQNMYPGGGGGYPSPQQQGGMRQPFPGAAGNVGMMSPAQQQGMMGQQGYGQMGAQMGNQMGNQMGGQIPGQLPNQMQQMQQQMGMQPQMPMQQQQAMQQQMQQMQMGPQGMPGGVIGPQQMQQQQQPPQQPMQAVQQPQQPPQQQQGVTTPQQTPPQAPTPAQQGQPKDVNTAMLCRLGQETVHDILSRTQDVFSSLKSVSLPNGTLQGQTATNEKKVKVQEQLKALKVLFKRLRLIYEKCNENCQGMEYTHIESLIPLKDEWDMKSEEKKTSELYKQSCEEQNEVMEQVALKNKQLKEVIDSMRKIIWEINTMLAMRRSSLHTEYLKKLVSKHGGQPRF</sequence>
<feature type="compositionally biased region" description="Low complexity" evidence="10">
    <location>
        <begin position="120"/>
        <end position="155"/>
    </location>
</feature>
<comment type="caution">
    <text evidence="11">The sequence shown here is derived from an EMBL/GenBank/DDBJ whole genome shotgun (WGS) entry which is preliminary data.</text>
</comment>
<dbReference type="PANTHER" id="PTHR31705">
    <property type="entry name" value="MEDIATOR OF RNA POLYMERASE II TRANSCRIPTION SUBUNIT 30"/>
    <property type="match status" value="1"/>
</dbReference>
<keyword evidence="6" id="KW-0804">Transcription</keyword>
<gene>
    <name evidence="11" type="ORF">CLODIP_2_CD00799</name>
</gene>
<dbReference type="GO" id="GO:0016592">
    <property type="term" value="C:mediator complex"/>
    <property type="evidence" value="ECO:0007669"/>
    <property type="project" value="TreeGrafter"/>
</dbReference>
<organism evidence="11 12">
    <name type="scientific">Cloeon dipterum</name>
    <dbReference type="NCBI Taxonomy" id="197152"/>
    <lineage>
        <taxon>Eukaryota</taxon>
        <taxon>Metazoa</taxon>
        <taxon>Ecdysozoa</taxon>
        <taxon>Arthropoda</taxon>
        <taxon>Hexapoda</taxon>
        <taxon>Insecta</taxon>
        <taxon>Pterygota</taxon>
        <taxon>Palaeoptera</taxon>
        <taxon>Ephemeroptera</taxon>
        <taxon>Pisciforma</taxon>
        <taxon>Baetidae</taxon>
        <taxon>Cloeon</taxon>
    </lineage>
</organism>
<dbReference type="InterPro" id="IPR021019">
    <property type="entry name" value="Mediator_Med30_met"/>
</dbReference>
<comment type="subcellular location">
    <subcellularLocation>
        <location evidence="1">Nucleus</location>
    </subcellularLocation>
</comment>
<proteinExistence type="inferred from homology"/>
<evidence type="ECO:0000256" key="7">
    <source>
        <dbReference type="ARBA" id="ARBA00023242"/>
    </source>
</evidence>
<evidence type="ECO:0000256" key="6">
    <source>
        <dbReference type="ARBA" id="ARBA00023163"/>
    </source>
</evidence>
<dbReference type="Pfam" id="PF11315">
    <property type="entry name" value="Med30"/>
    <property type="match status" value="1"/>
</dbReference>
<evidence type="ECO:0000256" key="8">
    <source>
        <dbReference type="ARBA" id="ARBA00025687"/>
    </source>
</evidence>
<evidence type="ECO:0000256" key="10">
    <source>
        <dbReference type="SAM" id="MobiDB-lite"/>
    </source>
</evidence>
<evidence type="ECO:0000313" key="11">
    <source>
        <dbReference type="EMBL" id="CAB3368724.1"/>
    </source>
</evidence>
<keyword evidence="4" id="KW-0805">Transcription regulation</keyword>
<accession>A0A8S1CLY5</accession>
<feature type="region of interest" description="Disordered" evidence="10">
    <location>
        <begin position="1"/>
        <end position="39"/>
    </location>
</feature>
<feature type="region of interest" description="Disordered" evidence="10">
    <location>
        <begin position="97"/>
        <end position="171"/>
    </location>
</feature>
<evidence type="ECO:0000256" key="2">
    <source>
        <dbReference type="ARBA" id="ARBA00010606"/>
    </source>
</evidence>
<dbReference type="GO" id="GO:0045893">
    <property type="term" value="P:positive regulation of DNA-templated transcription"/>
    <property type="evidence" value="ECO:0007669"/>
    <property type="project" value="TreeGrafter"/>
</dbReference>
<evidence type="ECO:0000256" key="5">
    <source>
        <dbReference type="ARBA" id="ARBA00023159"/>
    </source>
</evidence>
<evidence type="ECO:0000313" key="12">
    <source>
        <dbReference type="Proteomes" id="UP000494165"/>
    </source>
</evidence>
<keyword evidence="7" id="KW-0539">Nucleus</keyword>
<dbReference type="EMBL" id="CADEPI010000039">
    <property type="protein sequence ID" value="CAB3368724.1"/>
    <property type="molecule type" value="Genomic_DNA"/>
</dbReference>
<comment type="function">
    <text evidence="8">Component of the Mediator complex, a coactivator involved in the regulated transcription of nearly all RNA polymerase II-dependent genes. Mediator functions as a bridge to convey information from gene-specific regulatory proteins to the basal RNA polymerase II transcription machinery. Mediator is recruited to promoters by direct interactions with regulatory proteins and serves as a scaffold for the assembly of a functional preinitiation complex with RNA polymerase II and the general transcription factors.</text>
</comment>
<keyword evidence="12" id="KW-1185">Reference proteome</keyword>
<evidence type="ECO:0000256" key="3">
    <source>
        <dbReference type="ARBA" id="ARBA00019664"/>
    </source>
</evidence>
<dbReference type="AlphaFoldDB" id="A0A8S1CLY5"/>
<evidence type="ECO:0000256" key="4">
    <source>
        <dbReference type="ARBA" id="ARBA00023015"/>
    </source>
</evidence>
<feature type="compositionally biased region" description="Low complexity" evidence="10">
    <location>
        <begin position="97"/>
        <end position="112"/>
    </location>
</feature>
<name>A0A8S1CLY5_9INSE</name>
<evidence type="ECO:0000256" key="1">
    <source>
        <dbReference type="ARBA" id="ARBA00004123"/>
    </source>
</evidence>
<protein>
    <recommendedName>
        <fullName evidence="3">Mediator of RNA polymerase II transcription subunit 30</fullName>
    </recommendedName>
    <alternativeName>
        <fullName evidence="9">Mediator complex subunit 30</fullName>
    </alternativeName>
</protein>
<dbReference type="GO" id="GO:0003712">
    <property type="term" value="F:transcription coregulator activity"/>
    <property type="evidence" value="ECO:0007669"/>
    <property type="project" value="TreeGrafter"/>
</dbReference>
<keyword evidence="5" id="KW-0010">Activator</keyword>
<dbReference type="OrthoDB" id="10067025at2759"/>
<comment type="similarity">
    <text evidence="2">Belongs to the Mediator complex subunit 30 family.</text>
</comment>
<evidence type="ECO:0000256" key="9">
    <source>
        <dbReference type="ARBA" id="ARBA00031981"/>
    </source>
</evidence>
<reference evidence="11 12" key="1">
    <citation type="submission" date="2020-04" db="EMBL/GenBank/DDBJ databases">
        <authorList>
            <person name="Alioto T."/>
            <person name="Alioto T."/>
            <person name="Gomez Garrido J."/>
        </authorList>
    </citation>
    <scope>NUCLEOTIDE SEQUENCE [LARGE SCALE GENOMIC DNA]</scope>
</reference>
<dbReference type="PANTHER" id="PTHR31705:SF4">
    <property type="entry name" value="MEDIATOR OF RNA POLYMERASE II TRANSCRIPTION SUBUNIT 30"/>
    <property type="match status" value="1"/>
</dbReference>